<evidence type="ECO:0000313" key="3">
    <source>
        <dbReference type="Proteomes" id="UP000254337"/>
    </source>
</evidence>
<evidence type="ECO:0000313" key="2">
    <source>
        <dbReference type="EMBL" id="AXL20977.1"/>
    </source>
</evidence>
<organism evidence="2 3">
    <name type="scientific">Megasphaera stantonii</name>
    <dbReference type="NCBI Taxonomy" id="2144175"/>
    <lineage>
        <taxon>Bacteria</taxon>
        <taxon>Bacillati</taxon>
        <taxon>Bacillota</taxon>
        <taxon>Negativicutes</taxon>
        <taxon>Veillonellales</taxon>
        <taxon>Veillonellaceae</taxon>
        <taxon>Megasphaera</taxon>
    </lineage>
</organism>
<keyword evidence="1" id="KW-0472">Membrane</keyword>
<dbReference type="AlphaFoldDB" id="A0A346AYN4"/>
<name>A0A346AYN4_9FIRM</name>
<feature type="transmembrane region" description="Helical" evidence="1">
    <location>
        <begin position="127"/>
        <end position="145"/>
    </location>
</feature>
<dbReference type="KEGG" id="meg:DKB62_05025"/>
<dbReference type="InterPro" id="IPR005240">
    <property type="entry name" value="DUF389"/>
</dbReference>
<dbReference type="EMBL" id="CP029462">
    <property type="protein sequence ID" value="AXL20977.1"/>
    <property type="molecule type" value="Genomic_DNA"/>
</dbReference>
<accession>A0A346AYN4</accession>
<sequence>MGEWRDVFDIKRDSAPVEEIAARIDADSTVKGANLVILIMAIFIASVGLNMNSVAVIIGAMLISPLMGGIVATGYGMATYDMHFIKKSLVKLSFQVVFALLTAAVYFSLTPITTPSPEMLARTAPTAWDVIIALCGGIAGAIGNTRQEKSNVIPGVAIATALMPPLCTAGYGIAAHSFHFFGGALYLFFINCFFITFSSFLIFKILRVPVCGGVSEAHFRYQRWFLIVCGLVVTVPSLYMAYVTANENIRDSQVKSFISQDMDLEASSVVAYELDHGVLIVDVIGAPLDDQEIERLQASLHQYGQLRQTTLKVVQGPASQLNQEQVQEIINARLANELKNDSGKSYKELANQYYGSYKRDAADQNLLRSLNRQAPVLFPAVRQISGGTLSTLNGEEETEGRQWLAYIVVSRQLTADEAGRLQQWIQTQADMPVVVNIQLQDTPSQFYGNGIDWNP</sequence>
<dbReference type="PANTHER" id="PTHR20992:SF9">
    <property type="entry name" value="AT15442P-RELATED"/>
    <property type="match status" value="1"/>
</dbReference>
<keyword evidence="3" id="KW-1185">Reference proteome</keyword>
<reference evidence="2 3" key="1">
    <citation type="submission" date="2018-05" db="EMBL/GenBank/DDBJ databases">
        <title>Complete genome sequence of Megasphaera sp. AJH120T, isolated from the ceca of a chicken.</title>
        <authorList>
            <person name="Maki J."/>
            <person name="Looft T."/>
        </authorList>
    </citation>
    <scope>NUCLEOTIDE SEQUENCE [LARGE SCALE GENOMIC DNA]</scope>
    <source>
        <strain evidence="2 3">AJH120</strain>
    </source>
</reference>
<feature type="transmembrane region" description="Helical" evidence="1">
    <location>
        <begin position="180"/>
        <end position="203"/>
    </location>
</feature>
<dbReference type="Proteomes" id="UP000254337">
    <property type="component" value="Chromosome"/>
</dbReference>
<gene>
    <name evidence="2" type="ORF">DKB62_05025</name>
</gene>
<dbReference type="OrthoDB" id="9790659at2"/>
<protein>
    <submittedName>
        <fullName evidence="2">DUF389 domain-containing protein</fullName>
    </submittedName>
</protein>
<feature type="transmembrane region" description="Helical" evidence="1">
    <location>
        <begin position="89"/>
        <end position="107"/>
    </location>
</feature>
<evidence type="ECO:0000256" key="1">
    <source>
        <dbReference type="SAM" id="Phobius"/>
    </source>
</evidence>
<feature type="transmembrane region" description="Helical" evidence="1">
    <location>
        <begin position="224"/>
        <end position="242"/>
    </location>
</feature>
<feature type="transmembrane region" description="Helical" evidence="1">
    <location>
        <begin position="32"/>
        <end position="49"/>
    </location>
</feature>
<dbReference type="PANTHER" id="PTHR20992">
    <property type="entry name" value="AT15442P-RELATED"/>
    <property type="match status" value="1"/>
</dbReference>
<keyword evidence="1" id="KW-1133">Transmembrane helix</keyword>
<keyword evidence="1" id="KW-0812">Transmembrane</keyword>
<dbReference type="Pfam" id="PF04087">
    <property type="entry name" value="DUF389"/>
    <property type="match status" value="1"/>
</dbReference>
<proteinExistence type="predicted"/>
<feature type="transmembrane region" description="Helical" evidence="1">
    <location>
        <begin position="152"/>
        <end position="174"/>
    </location>
</feature>
<feature type="transmembrane region" description="Helical" evidence="1">
    <location>
        <begin position="55"/>
        <end position="77"/>
    </location>
</feature>